<reference evidence="1 2" key="1">
    <citation type="submission" date="2021-01" db="EMBL/GenBank/DDBJ databases">
        <title>Whole genome shotgun sequence of Actinoplanes humidus NBRC 14915.</title>
        <authorList>
            <person name="Komaki H."/>
            <person name="Tamura T."/>
        </authorList>
    </citation>
    <scope>NUCLEOTIDE SEQUENCE [LARGE SCALE GENOMIC DNA]</scope>
    <source>
        <strain evidence="1 2">NBRC 14915</strain>
    </source>
</reference>
<protein>
    <submittedName>
        <fullName evidence="1">Uncharacterized protein</fullName>
    </submittedName>
</protein>
<evidence type="ECO:0000313" key="1">
    <source>
        <dbReference type="EMBL" id="GIE23520.1"/>
    </source>
</evidence>
<dbReference type="Proteomes" id="UP000603200">
    <property type="component" value="Unassembled WGS sequence"/>
</dbReference>
<dbReference type="EMBL" id="BOMN01000092">
    <property type="protein sequence ID" value="GIE23520.1"/>
    <property type="molecule type" value="Genomic_DNA"/>
</dbReference>
<sequence>MIGMELYGSRADLLPSWMAKVVRAPEGSERLLTWAGRPGIRLLDYADHEQCERDSLRRFPQARDGCVDWAGVADDHVAKGGDRLVEEFLGGGGEVVIMWGSLSVPSVALDGAAAVSRVAEILDVDAVVWMVRSGLLLERNYFDDTVRVARVPVMVSG</sequence>
<comment type="caution">
    <text evidence="1">The sequence shown here is derived from an EMBL/GenBank/DDBJ whole genome shotgun (WGS) entry which is preliminary data.</text>
</comment>
<evidence type="ECO:0000313" key="2">
    <source>
        <dbReference type="Proteomes" id="UP000603200"/>
    </source>
</evidence>
<proteinExistence type="predicted"/>
<organism evidence="1 2">
    <name type="scientific">Winogradskya humida</name>
    <dbReference type="NCBI Taxonomy" id="113566"/>
    <lineage>
        <taxon>Bacteria</taxon>
        <taxon>Bacillati</taxon>
        <taxon>Actinomycetota</taxon>
        <taxon>Actinomycetes</taxon>
        <taxon>Micromonosporales</taxon>
        <taxon>Micromonosporaceae</taxon>
        <taxon>Winogradskya</taxon>
    </lineage>
</organism>
<keyword evidence="2" id="KW-1185">Reference proteome</keyword>
<gene>
    <name evidence="1" type="ORF">Ahu01nite_066220</name>
</gene>
<name>A0ABQ3ZY27_9ACTN</name>
<accession>A0ABQ3ZY27</accession>